<keyword evidence="2 11" id="KW-0240">DNA-directed RNA polymerase</keyword>
<keyword evidence="6 11" id="KW-0235">DNA replication</keyword>
<name>A0A497EZE9_9CREN</name>
<dbReference type="InterPro" id="IPR002755">
    <property type="entry name" value="DNA_primase_S"/>
</dbReference>
<dbReference type="AlphaFoldDB" id="A0A497EZE9"/>
<dbReference type="EMBL" id="QMQZ01000001">
    <property type="protein sequence ID" value="RLE52391.1"/>
    <property type="molecule type" value="Genomic_DNA"/>
</dbReference>
<evidence type="ECO:0000256" key="3">
    <source>
        <dbReference type="ARBA" id="ARBA00022515"/>
    </source>
</evidence>
<dbReference type="Gene3D" id="3.90.920.10">
    <property type="entry name" value="DNA primase, PRIM domain"/>
    <property type="match status" value="1"/>
</dbReference>
<comment type="similarity">
    <text evidence="1 11 12">Belongs to the eukaryotic-type primase small subunit family.</text>
</comment>
<evidence type="ECO:0000256" key="9">
    <source>
        <dbReference type="ARBA" id="ARBA00023163"/>
    </source>
</evidence>
<keyword evidence="10 11" id="KW-0464">Manganese</keyword>
<dbReference type="GO" id="GO:1990077">
    <property type="term" value="C:primosome complex"/>
    <property type="evidence" value="ECO:0007669"/>
    <property type="project" value="UniProtKB-KW"/>
</dbReference>
<evidence type="ECO:0000313" key="14">
    <source>
        <dbReference type="EMBL" id="RLE52391.1"/>
    </source>
</evidence>
<evidence type="ECO:0000313" key="15">
    <source>
        <dbReference type="Proteomes" id="UP000268446"/>
    </source>
</evidence>
<dbReference type="InterPro" id="IPR023639">
    <property type="entry name" value="DNA_primase_ssu_PriS"/>
</dbReference>
<comment type="function">
    <text evidence="13">RNA polymerase that catalyzes the synthesis of short RNA molecules used as primers for DNA polymerase during DNA replication.</text>
</comment>
<dbReference type="InterPro" id="IPR014052">
    <property type="entry name" value="DNA_primase_ssu_euk/arc"/>
</dbReference>
<organism evidence="14 15">
    <name type="scientific">Thermoproteota archaeon</name>
    <dbReference type="NCBI Taxonomy" id="2056631"/>
    <lineage>
        <taxon>Archaea</taxon>
        <taxon>Thermoproteota</taxon>
    </lineage>
</organism>
<protein>
    <recommendedName>
        <fullName evidence="11">DNA primase small subunit PriS</fullName>
        <ecNumber evidence="11">2.7.7.-</ecNumber>
    </recommendedName>
</protein>
<evidence type="ECO:0000256" key="1">
    <source>
        <dbReference type="ARBA" id="ARBA00009762"/>
    </source>
</evidence>
<comment type="subunit">
    <text evidence="11">Heterodimer of a small subunit (PriS) and a large subunit (PriL).</text>
</comment>
<dbReference type="GO" id="GO:0006269">
    <property type="term" value="P:DNA replication, synthesis of primer"/>
    <property type="evidence" value="ECO:0007669"/>
    <property type="project" value="UniProtKB-UniRule"/>
</dbReference>
<evidence type="ECO:0000256" key="11">
    <source>
        <dbReference type="HAMAP-Rule" id="MF_00700"/>
    </source>
</evidence>
<evidence type="ECO:0000256" key="8">
    <source>
        <dbReference type="ARBA" id="ARBA00022842"/>
    </source>
</evidence>
<accession>A0A497EZE9</accession>
<comment type="cofactor">
    <cofactor evidence="11">
        <name>Mg(2+)</name>
        <dbReference type="ChEBI" id="CHEBI:18420"/>
    </cofactor>
    <cofactor evidence="11">
        <name>Mn(2+)</name>
        <dbReference type="ChEBI" id="CHEBI:29035"/>
    </cofactor>
</comment>
<evidence type="ECO:0000256" key="13">
    <source>
        <dbReference type="RuleBase" id="RU004224"/>
    </source>
</evidence>
<dbReference type="GO" id="GO:0046872">
    <property type="term" value="F:metal ion binding"/>
    <property type="evidence" value="ECO:0007669"/>
    <property type="project" value="UniProtKB-KW"/>
</dbReference>
<keyword evidence="8 11" id="KW-0460">Magnesium</keyword>
<evidence type="ECO:0000256" key="5">
    <source>
        <dbReference type="ARBA" id="ARBA00022695"/>
    </source>
</evidence>
<proteinExistence type="inferred from homology"/>
<dbReference type="SUPFAM" id="SSF56747">
    <property type="entry name" value="Prim-pol domain"/>
    <property type="match status" value="1"/>
</dbReference>
<keyword evidence="3 11" id="KW-0639">Primosome</keyword>
<evidence type="ECO:0000256" key="2">
    <source>
        <dbReference type="ARBA" id="ARBA00022478"/>
    </source>
</evidence>
<comment type="caution">
    <text evidence="14">The sequence shown here is derived from an EMBL/GenBank/DDBJ whole genome shotgun (WGS) entry which is preliminary data.</text>
</comment>
<feature type="active site" evidence="11">
    <location>
        <position position="314"/>
    </location>
</feature>
<sequence>MSNEKHFLKAIFSAYYKRATVPPPKHVERREFGFILFDREGMIRHLYFKSGKSLNEFLRREVPLHAYFSSAYYEMPNAEDMDSKGWLGADLVFDIDADHIPTPCKEEHDRWVCLDCGYSSVGMAPESCPQCKSKRLKAETWLCELCLEVAKNETLKLVEDFLVADLGLSISEMTFNFSGHRGYHVHVHSEVVRELSQEARREITDYVRGVGILPKLHGFSRAFMSSGPPDLADPGWRGRLARGLYDFISRASAEELRKVVRRGKAAKLIVEHRDEVLRSLESTPPRWPAVKGVSVLTWSRIASHVAKLQGSFIDERVTTDIKRLMRLPETIHGKTGFRVKLLSFSELERFNPLVDAVVFRRGEVKVHVEHAPEFTVAGEVFGPYEDATLTLPMPAAVYLLCKGAASLAEEG</sequence>
<dbReference type="Pfam" id="PF01896">
    <property type="entry name" value="DNA_primase_S"/>
    <property type="match status" value="1"/>
</dbReference>
<evidence type="ECO:0000256" key="12">
    <source>
        <dbReference type="RuleBase" id="RU003514"/>
    </source>
</evidence>
<dbReference type="Proteomes" id="UP000268446">
    <property type="component" value="Unassembled WGS sequence"/>
</dbReference>
<evidence type="ECO:0000256" key="4">
    <source>
        <dbReference type="ARBA" id="ARBA00022679"/>
    </source>
</evidence>
<keyword evidence="4 11" id="KW-0808">Transferase</keyword>
<dbReference type="GO" id="GO:0000428">
    <property type="term" value="C:DNA-directed RNA polymerase complex"/>
    <property type="evidence" value="ECO:0007669"/>
    <property type="project" value="UniProtKB-KW"/>
</dbReference>
<keyword evidence="9 11" id="KW-0804">Transcription</keyword>
<dbReference type="PANTHER" id="PTHR10536">
    <property type="entry name" value="DNA PRIMASE SMALL SUBUNIT"/>
    <property type="match status" value="1"/>
</dbReference>
<feature type="active site" evidence="11">
    <location>
        <position position="94"/>
    </location>
</feature>
<keyword evidence="7 11" id="KW-0479">Metal-binding</keyword>
<keyword evidence="5 11" id="KW-0548">Nucleotidyltransferase</keyword>
<dbReference type="GO" id="GO:0003899">
    <property type="term" value="F:DNA-directed RNA polymerase activity"/>
    <property type="evidence" value="ECO:0007669"/>
    <property type="project" value="UniProtKB-UniRule"/>
</dbReference>
<gene>
    <name evidence="11" type="primary">priS</name>
    <name evidence="14" type="ORF">DRJ20_00055</name>
</gene>
<dbReference type="EC" id="2.7.7.-" evidence="11"/>
<evidence type="ECO:0000256" key="6">
    <source>
        <dbReference type="ARBA" id="ARBA00022705"/>
    </source>
</evidence>
<evidence type="ECO:0000256" key="10">
    <source>
        <dbReference type="ARBA" id="ARBA00023211"/>
    </source>
</evidence>
<dbReference type="HAMAP" id="MF_00700">
    <property type="entry name" value="DNA_primase_sml_arc"/>
    <property type="match status" value="1"/>
</dbReference>
<evidence type="ECO:0000256" key="7">
    <source>
        <dbReference type="ARBA" id="ARBA00022723"/>
    </source>
</evidence>
<dbReference type="CDD" id="cd04860">
    <property type="entry name" value="AE_Prim_S"/>
    <property type="match status" value="1"/>
</dbReference>
<comment type="function">
    <text evidence="11">Catalytic subunit of DNA primase, an RNA polymerase that catalyzes the synthesis of short RNA molecules used as primers for DNA polymerase during DNA replication. The small subunit contains the primase catalytic core and has DNA synthesis activity on its own. Binding to the large subunit stabilizes and modulates the activity, increasing the rate of DNA synthesis while decreasing the length of the DNA fragments, and conferring RNA synthesis capability. The DNA polymerase activity may enable DNA primase to also catalyze primer extension after primer synthesis. May also play a role in DNA repair.</text>
</comment>
<feature type="active site" evidence="11">
    <location>
        <position position="96"/>
    </location>
</feature>
<reference evidence="14 15" key="1">
    <citation type="submission" date="2018-06" db="EMBL/GenBank/DDBJ databases">
        <title>Extensive metabolic versatility and redundancy in microbially diverse, dynamic hydrothermal sediments.</title>
        <authorList>
            <person name="Dombrowski N."/>
            <person name="Teske A."/>
            <person name="Baker B.J."/>
        </authorList>
    </citation>
    <scope>NUCLEOTIDE SEQUENCE [LARGE SCALE GENOMIC DNA]</scope>
    <source>
        <strain evidence="14">B29_G17</strain>
    </source>
</reference>